<evidence type="ECO:0000313" key="5">
    <source>
        <dbReference type="EMBL" id="ASM75933.1"/>
    </source>
</evidence>
<dbReference type="CDD" id="cd00038">
    <property type="entry name" value="CAP_ED"/>
    <property type="match status" value="1"/>
</dbReference>
<dbReference type="SMART" id="SM00419">
    <property type="entry name" value="HTH_CRP"/>
    <property type="match status" value="1"/>
</dbReference>
<dbReference type="EMBL" id="CP022423">
    <property type="protein sequence ID" value="ASM75933.1"/>
    <property type="molecule type" value="Genomic_DNA"/>
</dbReference>
<dbReference type="PANTHER" id="PTHR24567:SF74">
    <property type="entry name" value="HTH-TYPE TRANSCRIPTIONAL REGULATOR ARCR"/>
    <property type="match status" value="1"/>
</dbReference>
<evidence type="ECO:0000256" key="2">
    <source>
        <dbReference type="ARBA" id="ARBA00023125"/>
    </source>
</evidence>
<evidence type="ECO:0000259" key="4">
    <source>
        <dbReference type="PROSITE" id="PS51063"/>
    </source>
</evidence>
<dbReference type="Pfam" id="PF00027">
    <property type="entry name" value="cNMP_binding"/>
    <property type="match status" value="1"/>
</dbReference>
<proteinExistence type="predicted"/>
<sequence>MPDATTWAALLGVESVSAPELEALSEVARVRALEPGCVVFRQADLPRGVLLVGAGDVALGVRAEEGGFRTERHIHGPGWLDTSCGLLGEAYICDARVLTPAMIVEIAREALLAVMARFPKVAQGMLLAVAGEARLLALNTYDLMHRDAPARLAAWLDARCLTADSAARGVVQLPMRKRDIASQLAITPETLSRLMRTFSSQGLIQVEGYTVHVLDREALRRLARS</sequence>
<reference evidence="5 6" key="1">
    <citation type="submission" date="2017-07" db="EMBL/GenBank/DDBJ databases">
        <title>Complete Genome Sequence of the cosmetic ferment Vitreoscilla filiformis (ATCC15551).</title>
        <authorList>
            <person name="Contreras S."/>
            <person name="Sagory-Zalkind P."/>
            <person name="Blanquart H."/>
            <person name="Iltis A."/>
            <person name="Morand S.C."/>
        </authorList>
    </citation>
    <scope>NUCLEOTIDE SEQUENCE [LARGE SCALE GENOMIC DNA]</scope>
    <source>
        <strain evidence="5 6">ATCC 15551</strain>
    </source>
</reference>
<keyword evidence="6" id="KW-1185">Reference proteome</keyword>
<evidence type="ECO:0000256" key="3">
    <source>
        <dbReference type="ARBA" id="ARBA00023163"/>
    </source>
</evidence>
<dbReference type="PRINTS" id="PR00034">
    <property type="entry name" value="HTHCRP"/>
</dbReference>
<evidence type="ECO:0000256" key="1">
    <source>
        <dbReference type="ARBA" id="ARBA00023015"/>
    </source>
</evidence>
<organism evidence="5 6">
    <name type="scientific">Vitreoscilla filiformis</name>
    <dbReference type="NCBI Taxonomy" id="63"/>
    <lineage>
        <taxon>Bacteria</taxon>
        <taxon>Pseudomonadati</taxon>
        <taxon>Pseudomonadota</taxon>
        <taxon>Betaproteobacteria</taxon>
        <taxon>Neisseriales</taxon>
        <taxon>Neisseriaceae</taxon>
        <taxon>Vitreoscilla</taxon>
    </lineage>
</organism>
<dbReference type="GO" id="GO:0005829">
    <property type="term" value="C:cytosol"/>
    <property type="evidence" value="ECO:0007669"/>
    <property type="project" value="TreeGrafter"/>
</dbReference>
<dbReference type="PROSITE" id="PS51063">
    <property type="entry name" value="HTH_CRP_2"/>
    <property type="match status" value="1"/>
</dbReference>
<dbReference type="InterPro" id="IPR050397">
    <property type="entry name" value="Env_Response_Regulators"/>
</dbReference>
<dbReference type="InterPro" id="IPR000595">
    <property type="entry name" value="cNMP-bd_dom"/>
</dbReference>
<dbReference type="InterPro" id="IPR036388">
    <property type="entry name" value="WH-like_DNA-bd_sf"/>
</dbReference>
<dbReference type="Gene3D" id="1.10.10.10">
    <property type="entry name" value="Winged helix-like DNA-binding domain superfamily/Winged helix DNA-binding domain"/>
    <property type="match status" value="1"/>
</dbReference>
<keyword evidence="2" id="KW-0238">DNA-binding</keyword>
<dbReference type="InterPro" id="IPR014710">
    <property type="entry name" value="RmlC-like_jellyroll"/>
</dbReference>
<dbReference type="InterPro" id="IPR018490">
    <property type="entry name" value="cNMP-bd_dom_sf"/>
</dbReference>
<dbReference type="Proteomes" id="UP000199729">
    <property type="component" value="Chromosome"/>
</dbReference>
<accession>A0A221KAR5</accession>
<dbReference type="InterPro" id="IPR036390">
    <property type="entry name" value="WH_DNA-bd_sf"/>
</dbReference>
<dbReference type="AlphaFoldDB" id="A0A221KAR5"/>
<dbReference type="SUPFAM" id="SSF51206">
    <property type="entry name" value="cAMP-binding domain-like"/>
    <property type="match status" value="1"/>
</dbReference>
<protein>
    <submittedName>
        <fullName evidence="5">Crp/Fnr family transcriptional regulator</fullName>
    </submittedName>
</protein>
<dbReference type="Pfam" id="PF13545">
    <property type="entry name" value="HTH_Crp_2"/>
    <property type="match status" value="1"/>
</dbReference>
<dbReference type="SMART" id="SM00100">
    <property type="entry name" value="cNMP"/>
    <property type="match status" value="1"/>
</dbReference>
<dbReference type="InterPro" id="IPR012318">
    <property type="entry name" value="HTH_CRP"/>
</dbReference>
<dbReference type="Gene3D" id="2.60.120.10">
    <property type="entry name" value="Jelly Rolls"/>
    <property type="match status" value="1"/>
</dbReference>
<dbReference type="GO" id="GO:0003677">
    <property type="term" value="F:DNA binding"/>
    <property type="evidence" value="ECO:0007669"/>
    <property type="project" value="UniProtKB-KW"/>
</dbReference>
<keyword evidence="3" id="KW-0804">Transcription</keyword>
<evidence type="ECO:0000313" key="6">
    <source>
        <dbReference type="Proteomes" id="UP000199729"/>
    </source>
</evidence>
<dbReference type="PANTHER" id="PTHR24567">
    <property type="entry name" value="CRP FAMILY TRANSCRIPTIONAL REGULATORY PROTEIN"/>
    <property type="match status" value="1"/>
</dbReference>
<dbReference type="SUPFAM" id="SSF46785">
    <property type="entry name" value="Winged helix' DNA-binding domain"/>
    <property type="match status" value="1"/>
</dbReference>
<gene>
    <name evidence="5" type="ORF">VITFI_CDS0154</name>
</gene>
<dbReference type="GO" id="GO:0003700">
    <property type="term" value="F:DNA-binding transcription factor activity"/>
    <property type="evidence" value="ECO:0007669"/>
    <property type="project" value="TreeGrafter"/>
</dbReference>
<dbReference type="KEGG" id="vff:VITFI_CDS0154"/>
<name>A0A221KAR5_VITFI</name>
<feature type="domain" description="HTH crp-type" evidence="4">
    <location>
        <begin position="146"/>
        <end position="217"/>
    </location>
</feature>
<keyword evidence="1" id="KW-0805">Transcription regulation</keyword>